<dbReference type="GeneID" id="66117586"/>
<dbReference type="Proteomes" id="UP000790833">
    <property type="component" value="Unassembled WGS sequence"/>
</dbReference>
<evidence type="ECO:0000313" key="3">
    <source>
        <dbReference type="EMBL" id="KAG7195096.1"/>
    </source>
</evidence>
<keyword evidence="4" id="KW-1185">Reference proteome</keyword>
<evidence type="ECO:0008006" key="5">
    <source>
        <dbReference type="Google" id="ProtNLM"/>
    </source>
</evidence>
<gene>
    <name evidence="3" type="ORF">KQ657_004212</name>
</gene>
<dbReference type="EMBL" id="JAHMUF010000005">
    <property type="protein sequence ID" value="KAG7195096.1"/>
    <property type="molecule type" value="Genomic_DNA"/>
</dbReference>
<feature type="region of interest" description="Disordered" evidence="1">
    <location>
        <begin position="303"/>
        <end position="322"/>
    </location>
</feature>
<comment type="caution">
    <text evidence="3">The sequence shown here is derived from an EMBL/GenBank/DDBJ whole genome shotgun (WGS) entry which is preliminary data.</text>
</comment>
<organism evidence="3 4">
    <name type="scientific">Scheffersomyces spartinae</name>
    <dbReference type="NCBI Taxonomy" id="45513"/>
    <lineage>
        <taxon>Eukaryota</taxon>
        <taxon>Fungi</taxon>
        <taxon>Dikarya</taxon>
        <taxon>Ascomycota</taxon>
        <taxon>Saccharomycotina</taxon>
        <taxon>Pichiomycetes</taxon>
        <taxon>Debaryomycetaceae</taxon>
        <taxon>Scheffersomyces</taxon>
    </lineage>
</organism>
<sequence>MRAFNTIVVACLAFLSSTVWAFPAQTLDNALMVKRHSEMNDLIADLDFFVAKREDYSGEELVAREYQIVTQVLTLINQTQVAPLVLQYVLDDPTLSKIAHDVILNAIENTKIDYTLLLTSLNDSGLAVDVIRAVISDCHFYKAIYDLVLSEIGNLGSLILRIISGGSITTSDIKKRTPEATELAVFEPYPQVYARDTQEIVTNLMESLKNSGLANQVVLTLVTNPAYLKFGINLVTDIIKSGAIDFGDLINAIIQSGLVPSLIKSFLNISTFKTVIVNALAAAFGKCGGNTATLTSTSASATTTKASSTGTGTTNTGTATSLTTQAGSSGNCIVIKRRKRSL</sequence>
<keyword evidence="2" id="KW-0732">Signal</keyword>
<feature type="chain" id="PRO_5040127889" description="Opaque-phase-specific protein OP4" evidence="2">
    <location>
        <begin position="22"/>
        <end position="342"/>
    </location>
</feature>
<feature type="signal peptide" evidence="2">
    <location>
        <begin position="1"/>
        <end position="21"/>
    </location>
</feature>
<dbReference type="OrthoDB" id="4017194at2759"/>
<evidence type="ECO:0000313" key="4">
    <source>
        <dbReference type="Proteomes" id="UP000790833"/>
    </source>
</evidence>
<dbReference type="AlphaFoldDB" id="A0A9P7VCQ2"/>
<dbReference type="RefSeq" id="XP_043050643.1">
    <property type="nucleotide sequence ID" value="XM_043194892.1"/>
</dbReference>
<name>A0A9P7VCQ2_9ASCO</name>
<accession>A0A9P7VCQ2</accession>
<proteinExistence type="predicted"/>
<reference evidence="3" key="1">
    <citation type="submission" date="2021-03" db="EMBL/GenBank/DDBJ databases">
        <authorList>
            <person name="Palmer J.M."/>
        </authorList>
    </citation>
    <scope>NUCLEOTIDE SEQUENCE</scope>
    <source>
        <strain evidence="3">ARV_011</strain>
    </source>
</reference>
<evidence type="ECO:0000256" key="1">
    <source>
        <dbReference type="SAM" id="MobiDB-lite"/>
    </source>
</evidence>
<protein>
    <recommendedName>
        <fullName evidence="5">Opaque-phase-specific protein OP4</fullName>
    </recommendedName>
</protein>
<evidence type="ECO:0000256" key="2">
    <source>
        <dbReference type="SAM" id="SignalP"/>
    </source>
</evidence>